<evidence type="ECO:0000259" key="4">
    <source>
        <dbReference type="Pfam" id="PF06429"/>
    </source>
</evidence>
<dbReference type="InterPro" id="IPR037925">
    <property type="entry name" value="FlgE/F/G-like"/>
</dbReference>
<keyword evidence="2" id="KW-0975">Bacterial flagellum</keyword>
<dbReference type="PANTHER" id="PTHR30435:SF19">
    <property type="entry name" value="FLAGELLAR BASAL-BODY ROD PROTEIN FLGG"/>
    <property type="match status" value="1"/>
</dbReference>
<dbReference type="NCBIfam" id="TIGR03506">
    <property type="entry name" value="FlgEFG_subfam"/>
    <property type="match status" value="1"/>
</dbReference>
<comment type="similarity">
    <text evidence="1 2">Belongs to the flagella basal body rod proteins family.</text>
</comment>
<keyword evidence="6" id="KW-0969">Cilium</keyword>
<sequence length="276" mass="30299">MHSSMLSAANTMGQLQQQIDGISNNLSNSQTTGYKRRESTFSSLLHQEVNNQPIPENNVGRLTPPGLRVGTGAGISQTALRLEQGSLQETGRELDFALLGKNLFFQIENSAENEVHYSRNGSFYLSENPEQPGTWTLVNQDGHYLLDANGERMDVPAGARNFNLQDDGTIIASLNGAEVEIGTIELAHVSKPQLLEAAGNHFRLPDVEALGFDEADVLELVMGEEHTIKQHALEQSNVDMGKELTELLNTQRHYSFNARALSQGDQMLGLVNSIRS</sequence>
<dbReference type="InterPro" id="IPR001444">
    <property type="entry name" value="Flag_bb_rod_N"/>
</dbReference>
<evidence type="ECO:0000259" key="5">
    <source>
        <dbReference type="Pfam" id="PF22692"/>
    </source>
</evidence>
<evidence type="ECO:0000313" key="6">
    <source>
        <dbReference type="EMBL" id="SFE60885.1"/>
    </source>
</evidence>
<dbReference type="RefSeq" id="WP_091659301.1">
    <property type="nucleotide sequence ID" value="NZ_FONT01000002.1"/>
</dbReference>
<dbReference type="InterPro" id="IPR020013">
    <property type="entry name" value="Flagellar_FlgE/F/G"/>
</dbReference>
<protein>
    <submittedName>
        <fullName evidence="6">Flagellar basal-body rod protein FlgG</fullName>
    </submittedName>
</protein>
<dbReference type="PANTHER" id="PTHR30435">
    <property type="entry name" value="FLAGELLAR PROTEIN"/>
    <property type="match status" value="1"/>
</dbReference>
<reference evidence="6 7" key="1">
    <citation type="submission" date="2016-10" db="EMBL/GenBank/DDBJ databases">
        <authorList>
            <person name="de Groot N.N."/>
        </authorList>
    </citation>
    <scope>NUCLEOTIDE SEQUENCE [LARGE SCALE GENOMIC DNA]</scope>
    <source>
        <strain evidence="6 7">DSM 23995</strain>
    </source>
</reference>
<dbReference type="Pfam" id="PF06429">
    <property type="entry name" value="Flg_bbr_C"/>
    <property type="match status" value="1"/>
</dbReference>
<dbReference type="AlphaFoldDB" id="A0A1I2BY45"/>
<accession>A0A1I2BY45</accession>
<dbReference type="STRING" id="930128.SAMN05192532_102568"/>
<dbReference type="Pfam" id="PF22692">
    <property type="entry name" value="LlgE_F_G_D1"/>
    <property type="match status" value="1"/>
</dbReference>
<organism evidence="6 7">
    <name type="scientific">Alteribacillus iranensis</name>
    <dbReference type="NCBI Taxonomy" id="930128"/>
    <lineage>
        <taxon>Bacteria</taxon>
        <taxon>Bacillati</taxon>
        <taxon>Bacillota</taxon>
        <taxon>Bacilli</taxon>
        <taxon>Bacillales</taxon>
        <taxon>Bacillaceae</taxon>
        <taxon>Alteribacillus</taxon>
    </lineage>
</organism>
<dbReference type="EMBL" id="FONT01000002">
    <property type="protein sequence ID" value="SFE60885.1"/>
    <property type="molecule type" value="Genomic_DNA"/>
</dbReference>
<dbReference type="InterPro" id="IPR010930">
    <property type="entry name" value="Flg_bb/hook_C_dom"/>
</dbReference>
<evidence type="ECO:0000256" key="1">
    <source>
        <dbReference type="ARBA" id="ARBA00009677"/>
    </source>
</evidence>
<feature type="domain" description="Flagellar hook protein FlgE/F/G-like D1" evidence="5">
    <location>
        <begin position="104"/>
        <end position="171"/>
    </location>
</feature>
<dbReference type="InterPro" id="IPR053967">
    <property type="entry name" value="LlgE_F_G-like_D1"/>
</dbReference>
<keyword evidence="7" id="KW-1185">Reference proteome</keyword>
<proteinExistence type="inferred from homology"/>
<dbReference type="OrthoDB" id="9804559at2"/>
<dbReference type="Proteomes" id="UP000199516">
    <property type="component" value="Unassembled WGS sequence"/>
</dbReference>
<feature type="domain" description="Flagellar basal body rod protein N-terminal" evidence="3">
    <location>
        <begin position="5"/>
        <end position="35"/>
    </location>
</feature>
<name>A0A1I2BY45_9BACI</name>
<feature type="domain" description="Flagellar basal-body/hook protein C-terminal" evidence="4">
    <location>
        <begin position="230"/>
        <end position="273"/>
    </location>
</feature>
<keyword evidence="6" id="KW-0966">Cell projection</keyword>
<evidence type="ECO:0000259" key="3">
    <source>
        <dbReference type="Pfam" id="PF00460"/>
    </source>
</evidence>
<gene>
    <name evidence="6" type="ORF">SAMN05192532_102568</name>
</gene>
<dbReference type="GO" id="GO:0071978">
    <property type="term" value="P:bacterial-type flagellum-dependent swarming motility"/>
    <property type="evidence" value="ECO:0007669"/>
    <property type="project" value="TreeGrafter"/>
</dbReference>
<dbReference type="GO" id="GO:0009425">
    <property type="term" value="C:bacterial-type flagellum basal body"/>
    <property type="evidence" value="ECO:0007669"/>
    <property type="project" value="UniProtKB-SubCell"/>
</dbReference>
<dbReference type="Pfam" id="PF00460">
    <property type="entry name" value="Flg_bb_rod"/>
    <property type="match status" value="1"/>
</dbReference>
<dbReference type="SUPFAM" id="SSF117143">
    <property type="entry name" value="Flagellar hook protein flgE"/>
    <property type="match status" value="1"/>
</dbReference>
<comment type="subcellular location">
    <subcellularLocation>
        <location evidence="2">Bacterial flagellum basal body</location>
    </subcellularLocation>
</comment>
<evidence type="ECO:0000256" key="2">
    <source>
        <dbReference type="RuleBase" id="RU362116"/>
    </source>
</evidence>
<evidence type="ECO:0000313" key="7">
    <source>
        <dbReference type="Proteomes" id="UP000199516"/>
    </source>
</evidence>
<keyword evidence="6" id="KW-0282">Flagellum</keyword>